<comment type="caution">
    <text evidence="1">The sequence shown here is derived from an EMBL/GenBank/DDBJ whole genome shotgun (WGS) entry which is preliminary data.</text>
</comment>
<dbReference type="EMBL" id="CM037619">
    <property type="protein sequence ID" value="KAH8006558.1"/>
    <property type="molecule type" value="Genomic_DNA"/>
</dbReference>
<sequence>MHLITTEFLGGKINIDQAVQLLNKFNVSYDYVHLKKLFKQNDRLKGGVITIEEFRAIYRAIVHRAEFNDLFCAYSPNKKSLPADKLAEFLRKEQFELGAGEGRAVALINTYEPVVEGIL</sequence>
<name>A0ACB8FM29_9SAUR</name>
<organism evidence="1 2">
    <name type="scientific">Sphaerodactylus townsendi</name>
    <dbReference type="NCBI Taxonomy" id="933632"/>
    <lineage>
        <taxon>Eukaryota</taxon>
        <taxon>Metazoa</taxon>
        <taxon>Chordata</taxon>
        <taxon>Craniata</taxon>
        <taxon>Vertebrata</taxon>
        <taxon>Euteleostomi</taxon>
        <taxon>Lepidosauria</taxon>
        <taxon>Squamata</taxon>
        <taxon>Bifurcata</taxon>
        <taxon>Gekkota</taxon>
        <taxon>Sphaerodactylidae</taxon>
        <taxon>Sphaerodactylus</taxon>
    </lineage>
</organism>
<keyword evidence="2" id="KW-1185">Reference proteome</keyword>
<dbReference type="Proteomes" id="UP000827872">
    <property type="component" value="Linkage Group LG06"/>
</dbReference>
<accession>A0ACB8FM29</accession>
<evidence type="ECO:0000313" key="2">
    <source>
        <dbReference type="Proteomes" id="UP000827872"/>
    </source>
</evidence>
<evidence type="ECO:0000313" key="1">
    <source>
        <dbReference type="EMBL" id="KAH8006558.1"/>
    </source>
</evidence>
<protein>
    <submittedName>
        <fullName evidence="1">Uncharacterized protein</fullName>
    </submittedName>
</protein>
<gene>
    <name evidence="1" type="ORF">K3G42_008253</name>
</gene>
<reference evidence="1" key="1">
    <citation type="submission" date="2021-08" db="EMBL/GenBank/DDBJ databases">
        <title>The first chromosome-level gecko genome reveals the dynamic sex chromosomes of Neotropical dwarf geckos (Sphaerodactylidae: Sphaerodactylus).</title>
        <authorList>
            <person name="Pinto B.J."/>
            <person name="Keating S.E."/>
            <person name="Gamble T."/>
        </authorList>
    </citation>
    <scope>NUCLEOTIDE SEQUENCE</scope>
    <source>
        <strain evidence="1">TG3544</strain>
    </source>
</reference>
<proteinExistence type="predicted"/>